<dbReference type="InterPro" id="IPR007560">
    <property type="entry name" value="Restrct_endonuc_IV_Mrr"/>
</dbReference>
<accession>A0A0A8PJT3</accession>
<evidence type="ECO:0000256" key="1">
    <source>
        <dbReference type="SAM" id="MobiDB-lite"/>
    </source>
</evidence>
<name>A0A0A8PJT3_9ACTN</name>
<proteinExistence type="predicted"/>
<gene>
    <name evidence="4" type="ORF">PFR_JS23_1938</name>
</gene>
<dbReference type="REBASE" id="160423">
    <property type="entry name" value="PfrJS14MrrP"/>
</dbReference>
<dbReference type="GO" id="GO:0003677">
    <property type="term" value="F:DNA binding"/>
    <property type="evidence" value="ECO:0007669"/>
    <property type="project" value="InterPro"/>
</dbReference>
<dbReference type="OrthoDB" id="9803736at2"/>
<dbReference type="REBASE" id="218580">
    <property type="entry name" value="PfrJS21aMrrP"/>
</dbReference>
<dbReference type="REBASE" id="217615">
    <property type="entry name" value="PfrJS22Mrr3P"/>
</dbReference>
<dbReference type="Proteomes" id="UP000250080">
    <property type="component" value="Chromosome I"/>
</dbReference>
<organism evidence="4 5">
    <name type="scientific">Propionibacterium freudenreichii</name>
    <dbReference type="NCBI Taxonomy" id="1744"/>
    <lineage>
        <taxon>Bacteria</taxon>
        <taxon>Bacillati</taxon>
        <taxon>Actinomycetota</taxon>
        <taxon>Actinomycetes</taxon>
        <taxon>Propionibacteriales</taxon>
        <taxon>Propionibacteriaceae</taxon>
        <taxon>Propionibacterium</taxon>
    </lineage>
</organism>
<evidence type="ECO:0000313" key="5">
    <source>
        <dbReference type="Proteomes" id="UP000250080"/>
    </source>
</evidence>
<dbReference type="Pfam" id="PF14338">
    <property type="entry name" value="Mrr_N"/>
    <property type="match status" value="1"/>
</dbReference>
<dbReference type="AlphaFoldDB" id="A0A0A8PJT3"/>
<dbReference type="InterPro" id="IPR052906">
    <property type="entry name" value="Type_IV_Methyl-Rstrct_Enzyme"/>
</dbReference>
<feature type="domain" description="Restriction system protein Mrr-like N-terminal" evidence="3">
    <location>
        <begin position="7"/>
        <end position="91"/>
    </location>
</feature>
<dbReference type="InterPro" id="IPR011335">
    <property type="entry name" value="Restrct_endonuc-II-like"/>
</dbReference>
<feature type="domain" description="Restriction endonuclease type IV Mrr" evidence="2">
    <location>
        <begin position="166"/>
        <end position="285"/>
    </location>
</feature>
<evidence type="ECO:0000313" key="4">
    <source>
        <dbReference type="EMBL" id="SCQ81444.1"/>
    </source>
</evidence>
<dbReference type="GeneID" id="61222939"/>
<dbReference type="RefSeq" id="WP_036943148.1">
    <property type="nucleotide sequence ID" value="NZ_CCYN01000034.1"/>
</dbReference>
<reference evidence="4 5" key="1">
    <citation type="submission" date="2016-09" db="EMBL/GenBank/DDBJ databases">
        <authorList>
            <person name="Laine KS P."/>
        </authorList>
    </citation>
    <scope>NUCLEOTIDE SEQUENCE [LARGE SCALE GENOMIC DNA]</scope>
    <source>
        <strain evidence="4">PFRJS-23</strain>
    </source>
</reference>
<evidence type="ECO:0000259" key="3">
    <source>
        <dbReference type="Pfam" id="PF14338"/>
    </source>
</evidence>
<dbReference type="InterPro" id="IPR011856">
    <property type="entry name" value="tRNA_endonuc-like_dom_sf"/>
</dbReference>
<dbReference type="GO" id="GO:0015666">
    <property type="term" value="F:restriction endodeoxyribonuclease activity"/>
    <property type="evidence" value="ECO:0007669"/>
    <property type="project" value="TreeGrafter"/>
</dbReference>
<evidence type="ECO:0000259" key="2">
    <source>
        <dbReference type="Pfam" id="PF04471"/>
    </source>
</evidence>
<dbReference type="REBASE" id="160507">
    <property type="entry name" value="PfrJS13MrrP"/>
</dbReference>
<dbReference type="GO" id="GO:0009307">
    <property type="term" value="P:DNA restriction-modification system"/>
    <property type="evidence" value="ECO:0007669"/>
    <property type="project" value="InterPro"/>
</dbReference>
<feature type="compositionally biased region" description="Low complexity" evidence="1">
    <location>
        <begin position="117"/>
        <end position="131"/>
    </location>
</feature>
<dbReference type="REBASE" id="218812">
    <property type="entry name" value="PfrJS13aMrrP"/>
</dbReference>
<dbReference type="REBASE" id="186753">
    <property type="entry name" value="Pfr512MrrP"/>
</dbReference>
<dbReference type="EMBL" id="LT618793">
    <property type="protein sequence ID" value="SCQ81444.1"/>
    <property type="molecule type" value="Genomic_DNA"/>
</dbReference>
<dbReference type="Gene3D" id="3.40.1350.10">
    <property type="match status" value="1"/>
</dbReference>
<dbReference type="PANTHER" id="PTHR30015">
    <property type="entry name" value="MRR RESTRICTION SYSTEM PROTEIN"/>
    <property type="match status" value="1"/>
</dbReference>
<dbReference type="Pfam" id="PF04471">
    <property type="entry name" value="Mrr_cat"/>
    <property type="match status" value="1"/>
</dbReference>
<dbReference type="InterPro" id="IPR025745">
    <property type="entry name" value="Mrr-like_N_dom"/>
</dbReference>
<dbReference type="SUPFAM" id="SSF52980">
    <property type="entry name" value="Restriction endonuclease-like"/>
    <property type="match status" value="1"/>
</dbReference>
<dbReference type="REBASE" id="217624">
    <property type="entry name" value="PfrJS21Mrr2P"/>
</dbReference>
<sequence length="313" mass="34054">MTSMPTWEEFMVPALRLLADGDIHRGNTVAAPVADALAITPEQREKLLPSGQPRFANRANWALSYLYRAGAVERPTRAHYRITDVGRQLLASHPAGLTEHDLRAVPGYVIPSNHRNAASTSPASVPESSSTIPAETAALSPTEQIEEGIERIHEELASELLGRLHDQDPAFFEDAVLSLLEAMGYPGTDGRITRTQLSRDGGIDGIVDQDALGLSRVYVQAKRYDLDAAVGRPTVQAFAGALQGNGANQGVFFTTSRFSTDARDFAEKLPTRVVLIDGARLASLMIRYHVGVQVKKTYEIGEIDEDFFAGTEL</sequence>
<dbReference type="PANTHER" id="PTHR30015:SF7">
    <property type="entry name" value="TYPE IV METHYL-DIRECTED RESTRICTION ENZYME ECOKMRR"/>
    <property type="match status" value="1"/>
</dbReference>
<protein>
    <submittedName>
        <fullName evidence="4">Restriction system protein mrr</fullName>
    </submittedName>
</protein>
<feature type="region of interest" description="Disordered" evidence="1">
    <location>
        <begin position="114"/>
        <end position="141"/>
    </location>
</feature>